<keyword evidence="3" id="KW-1185">Reference proteome</keyword>
<evidence type="ECO:0000313" key="2">
    <source>
        <dbReference type="EMBL" id="KAG0687418.1"/>
    </source>
</evidence>
<feature type="coiled-coil region" evidence="1">
    <location>
        <begin position="260"/>
        <end position="287"/>
    </location>
</feature>
<name>A0A9P6WJX5_9ASCO</name>
<keyword evidence="1" id="KW-0175">Coiled coil</keyword>
<evidence type="ECO:0000256" key="1">
    <source>
        <dbReference type="SAM" id="Coils"/>
    </source>
</evidence>
<organism evidence="2 3">
    <name type="scientific">Pichia californica</name>
    <dbReference type="NCBI Taxonomy" id="460514"/>
    <lineage>
        <taxon>Eukaryota</taxon>
        <taxon>Fungi</taxon>
        <taxon>Dikarya</taxon>
        <taxon>Ascomycota</taxon>
        <taxon>Saccharomycotina</taxon>
        <taxon>Pichiomycetes</taxon>
        <taxon>Pichiales</taxon>
        <taxon>Pichiaceae</taxon>
        <taxon>Pichia</taxon>
    </lineage>
</organism>
<dbReference type="EMBL" id="PUHW01000264">
    <property type="protein sequence ID" value="KAG0687418.1"/>
    <property type="molecule type" value="Genomic_DNA"/>
</dbReference>
<sequence length="1158" mass="134195">MILSQSTEGLNRHPENLASTAIGLTHTTQFLEARKSEYLNFDYYDLYARALKILQIQIYLIFKISLTYFCINHPMYEKFVPKKYFSYSPENFLPEEYEIWSFIEDPKFMYRFSIRNYECFEGLFTLNMPFFPDKFNKYGIVTNISQDDDSPLMPYIKSKTNTFKHNFKSKLNLSKSLHRIDSINLEKIENFMTKKFTYKGLSYYDKTECLYSDDVYLHQMDEKLNYKEFCNLLITGHTSNGPGKLVLEDIKLFNSNLTNKKIEKKLMKVKQKELKKLLKEEQRQEKSKLIRSNPILNLDDNVTINRKMDIPSSRSNPLLIDHNSLTTSSRHSTLLSNSITRDDCNKSKLISDANFNVPESALYYLGKEGEFNKEIRLIHLKLLVDKIKSSYKVQNKYYNNSSWCHVELIQKSSKQSSFYSDLCKYSNFKANVNDDKIFYYNSDSELVRKGWYLPVHPNLLFNLLSKYLETRNDGNLHIPRRKFVKNSVIYDPIVVYSTENIIKKNFAVTVREKNINHNIAPVNVDTVEVLENSVEATVNVNENVNENIMRVIIDENAGMNSNVLWADSFPVDESSSPTPEVSPVDAISPNISTDTTVNANDNVDENVENIVEQVPIDMTDDALLVDEKNPVDEVSSPTPEVSPVDAIFPNISTDITVNANDNVDENVENIVEQVPIDMTDDALLVDEKNPVDKSSSPLLQVSPVDKFSPNLASSSFTSHIASNTQADAYSSNSSIPLICTTEDVINLELPTRNDSICFANIDSKISNMDDKNKMLNLPPKKIINEVSYIKEEENYSKNDKNDSNDVVNRKFLNRREDKVPQYILDVLYRNDYSSSSESSSDSHDVPQVNPYSLNMRLLHLVTPSWYLNGRLQAIRNHILNQKQICSNEDDFYLKTSPYILLSIGYIEEYIEAYKKKYSFVSAPENLQKVFEAHVDLLECLIWMVKKRNWDVINRSSFGFKLNPYFSYEEIAKHRMMKTNPYDTDQTKLNIKYSDYILSAFPYAVKRHILELREEFKEEREYYREVSLYILWAYDEVEKYIDNHFKKYAYFHSSSDNRDDLQSHYRILDCLNWIINHLSWNRMMNKSIVQSNAIQLLLDPFASAEENTENGNSLSGINDESKNYSDATNTKKNVLVNTSDDSDDSSQDGFSIVDMYADM</sequence>
<gene>
    <name evidence="2" type="ORF">C6P40_002376</name>
</gene>
<accession>A0A9P6WJX5</accession>
<protein>
    <submittedName>
        <fullName evidence="2">Uncharacterized protein</fullName>
    </submittedName>
</protein>
<evidence type="ECO:0000313" key="3">
    <source>
        <dbReference type="Proteomes" id="UP000697127"/>
    </source>
</evidence>
<reference evidence="2" key="1">
    <citation type="submission" date="2020-11" db="EMBL/GenBank/DDBJ databases">
        <title>Kefir isolates.</title>
        <authorList>
            <person name="Marcisauskas S."/>
            <person name="Kim Y."/>
            <person name="Blasche S."/>
        </authorList>
    </citation>
    <scope>NUCLEOTIDE SEQUENCE</scope>
    <source>
        <strain evidence="2">Olga-1</strain>
    </source>
</reference>
<dbReference type="AlphaFoldDB" id="A0A9P6WJX5"/>
<dbReference type="OrthoDB" id="3998268at2759"/>
<comment type="caution">
    <text evidence="2">The sequence shown here is derived from an EMBL/GenBank/DDBJ whole genome shotgun (WGS) entry which is preliminary data.</text>
</comment>
<dbReference type="Proteomes" id="UP000697127">
    <property type="component" value="Unassembled WGS sequence"/>
</dbReference>
<proteinExistence type="predicted"/>